<dbReference type="eggNOG" id="ENOG5032EMJ">
    <property type="taxonomic scope" value="Bacteria"/>
</dbReference>
<reference evidence="1 2" key="1">
    <citation type="journal article" date="2013" name="Genome Announc.">
        <title>Draft Genome Sequence of Catellicoccus marimammalium, a Novel Species Commonly Found in Gull Feces.</title>
        <authorList>
            <person name="Weigand M.R."/>
            <person name="Ryu H."/>
            <person name="Bozcek L."/>
            <person name="Konstantinidis K.T."/>
            <person name="Santo Domingo J.W."/>
        </authorList>
    </citation>
    <scope>NUCLEOTIDE SEQUENCE [LARGE SCALE GENOMIC DNA]</scope>
    <source>
        <strain evidence="1 2">M35/04/3</strain>
    </source>
</reference>
<evidence type="ECO:0008006" key="3">
    <source>
        <dbReference type="Google" id="ProtNLM"/>
    </source>
</evidence>
<accession>K8ZC52</accession>
<dbReference type="OrthoDB" id="2146345at2"/>
<protein>
    <recommendedName>
        <fullName evidence="3">Phage protein</fullName>
    </recommendedName>
</protein>
<dbReference type="STRING" id="1234409.C683_0373"/>
<dbReference type="EMBL" id="AMYT01000011">
    <property type="protein sequence ID" value="EKU27592.1"/>
    <property type="molecule type" value="Genomic_DNA"/>
</dbReference>
<evidence type="ECO:0000313" key="1">
    <source>
        <dbReference type="EMBL" id="EKU27592.1"/>
    </source>
</evidence>
<organism evidence="1 2">
    <name type="scientific">Catellicoccus marimammalium M35/04/3</name>
    <dbReference type="NCBI Taxonomy" id="1234409"/>
    <lineage>
        <taxon>Bacteria</taxon>
        <taxon>Bacillati</taxon>
        <taxon>Bacillota</taxon>
        <taxon>Bacilli</taxon>
        <taxon>Lactobacillales</taxon>
        <taxon>Enterococcaceae</taxon>
        <taxon>Catellicoccus</taxon>
    </lineage>
</organism>
<keyword evidence="2" id="KW-1185">Reference proteome</keyword>
<name>K8ZC52_9ENTE</name>
<comment type="caution">
    <text evidence="1">The sequence shown here is derived from an EMBL/GenBank/DDBJ whole genome shotgun (WGS) entry which is preliminary data.</text>
</comment>
<proteinExistence type="predicted"/>
<dbReference type="AlphaFoldDB" id="K8ZC52"/>
<gene>
    <name evidence="1" type="ORF">C683_0373</name>
</gene>
<evidence type="ECO:0000313" key="2">
    <source>
        <dbReference type="Proteomes" id="UP000016057"/>
    </source>
</evidence>
<sequence>MDYVIELDRLRKHEIQNLEVKNAEFPQFREVWLQQKDRDHIVGEAQRNGDVIYHWEEKEEEELE</sequence>
<dbReference type="RefSeq" id="WP_009488804.1">
    <property type="nucleotide sequence ID" value="NZ_AMYT01000011.1"/>
</dbReference>
<dbReference type="Proteomes" id="UP000016057">
    <property type="component" value="Unassembled WGS sequence"/>
</dbReference>